<comment type="similarity">
    <text evidence="1">Belongs to the low molecular weight phosphotyrosine protein phosphatase family.</text>
</comment>
<dbReference type="SMART" id="SM00226">
    <property type="entry name" value="LMWPc"/>
    <property type="match status" value="1"/>
</dbReference>
<sequence length="198" mass="21976">MSPNSHDAQAAEQYTILAVCTGNICRSPAMERLLAHLLRGEDGITVISAGTYAHDGEDMQKQMKDRIADYGAEVEDFVAEQVTPTMIIESDLVLAATRVHVNDMLAEVPEAEPKIFTLREFGRILEELEPKSLPQGDTSEKLKALTELVSERRTDSAEAGEEDDVVDPYMLPDDVFDESFRQIREPIEALGRVLGLRS</sequence>
<dbReference type="PRINTS" id="PR00719">
    <property type="entry name" value="LMWPTPASE"/>
</dbReference>
<feature type="region of interest" description="Disordered" evidence="4">
    <location>
        <begin position="150"/>
        <end position="169"/>
    </location>
</feature>
<dbReference type="InterPro" id="IPR036196">
    <property type="entry name" value="Ptyr_pPase_sf"/>
</dbReference>
<dbReference type="RefSeq" id="WP_310537246.1">
    <property type="nucleotide sequence ID" value="NZ_BAAAOC010000001.1"/>
</dbReference>
<proteinExistence type="inferred from homology"/>
<protein>
    <submittedName>
        <fullName evidence="6">Low molecular weight phosphatase family protein</fullName>
    </submittedName>
</protein>
<dbReference type="Gene3D" id="3.40.50.2300">
    <property type="match status" value="1"/>
</dbReference>
<evidence type="ECO:0000256" key="3">
    <source>
        <dbReference type="ARBA" id="ARBA00022912"/>
    </source>
</evidence>
<dbReference type="InterPro" id="IPR050438">
    <property type="entry name" value="LMW_PTPase"/>
</dbReference>
<dbReference type="SUPFAM" id="SSF52788">
    <property type="entry name" value="Phosphotyrosine protein phosphatases I"/>
    <property type="match status" value="1"/>
</dbReference>
<dbReference type="InterPro" id="IPR023485">
    <property type="entry name" value="Ptyr_pPase"/>
</dbReference>
<comment type="caution">
    <text evidence="6">The sequence shown here is derived from an EMBL/GenBank/DDBJ whole genome shotgun (WGS) entry which is preliminary data.</text>
</comment>
<dbReference type="InterPro" id="IPR017867">
    <property type="entry name" value="Tyr_phospatase_low_mol_wt"/>
</dbReference>
<dbReference type="Proteomes" id="UP001260872">
    <property type="component" value="Unassembled WGS sequence"/>
</dbReference>
<dbReference type="EMBL" id="JAVKGT010000014">
    <property type="protein sequence ID" value="MDR5711869.1"/>
    <property type="molecule type" value="Genomic_DNA"/>
</dbReference>
<evidence type="ECO:0000256" key="4">
    <source>
        <dbReference type="SAM" id="MobiDB-lite"/>
    </source>
</evidence>
<accession>A0ABU1FT97</accession>
<evidence type="ECO:0000259" key="5">
    <source>
        <dbReference type="SMART" id="SM00226"/>
    </source>
</evidence>
<keyword evidence="3" id="KW-0904">Protein phosphatase</keyword>
<evidence type="ECO:0000313" key="7">
    <source>
        <dbReference type="Proteomes" id="UP001260872"/>
    </source>
</evidence>
<keyword evidence="2" id="KW-0378">Hydrolase</keyword>
<evidence type="ECO:0000313" key="6">
    <source>
        <dbReference type="EMBL" id="MDR5711869.1"/>
    </source>
</evidence>
<organism evidence="6 7">
    <name type="scientific">Nesterenkonia flava</name>
    <dbReference type="NCBI Taxonomy" id="469799"/>
    <lineage>
        <taxon>Bacteria</taxon>
        <taxon>Bacillati</taxon>
        <taxon>Actinomycetota</taxon>
        <taxon>Actinomycetes</taxon>
        <taxon>Micrococcales</taxon>
        <taxon>Micrococcaceae</taxon>
        <taxon>Nesterenkonia</taxon>
    </lineage>
</organism>
<dbReference type="PANTHER" id="PTHR11717:SF31">
    <property type="entry name" value="LOW MOLECULAR WEIGHT PROTEIN-TYROSINE-PHOSPHATASE ETP-RELATED"/>
    <property type="match status" value="1"/>
</dbReference>
<evidence type="ECO:0000256" key="2">
    <source>
        <dbReference type="ARBA" id="ARBA00022801"/>
    </source>
</evidence>
<gene>
    <name evidence="6" type="ORF">RH857_06935</name>
</gene>
<dbReference type="Pfam" id="PF01451">
    <property type="entry name" value="LMWPc"/>
    <property type="match status" value="1"/>
</dbReference>
<dbReference type="PANTHER" id="PTHR11717">
    <property type="entry name" value="LOW MOLECULAR WEIGHT PROTEIN TYROSINE PHOSPHATASE"/>
    <property type="match status" value="1"/>
</dbReference>
<feature type="domain" description="Phosphotyrosine protein phosphatase I" evidence="5">
    <location>
        <begin position="14"/>
        <end position="193"/>
    </location>
</feature>
<reference evidence="7" key="1">
    <citation type="submission" date="2023-07" db="EMBL/GenBank/DDBJ databases">
        <title>Description of three actinobacteria isolated from air of manufacturing shop in a pharmaceutical factory.</title>
        <authorList>
            <person name="Zhang D.-F."/>
        </authorList>
    </citation>
    <scope>NUCLEOTIDE SEQUENCE [LARGE SCALE GENOMIC DNA]</scope>
    <source>
        <strain evidence="7">CCTCC AB 207010</strain>
    </source>
</reference>
<name>A0ABU1FT97_9MICC</name>
<evidence type="ECO:0000256" key="1">
    <source>
        <dbReference type="ARBA" id="ARBA00011063"/>
    </source>
</evidence>
<keyword evidence="7" id="KW-1185">Reference proteome</keyword>